<dbReference type="GO" id="GO:0016757">
    <property type="term" value="F:glycosyltransferase activity"/>
    <property type="evidence" value="ECO:0007669"/>
    <property type="project" value="UniProtKB-KW"/>
</dbReference>
<evidence type="ECO:0000256" key="6">
    <source>
        <dbReference type="ARBA" id="ARBA00023136"/>
    </source>
</evidence>
<dbReference type="Proteomes" id="UP001628193">
    <property type="component" value="Unassembled WGS sequence"/>
</dbReference>
<evidence type="ECO:0000256" key="5">
    <source>
        <dbReference type="ARBA" id="ARBA00022989"/>
    </source>
</evidence>
<evidence type="ECO:0000256" key="2">
    <source>
        <dbReference type="ARBA" id="ARBA00022676"/>
    </source>
</evidence>
<dbReference type="PANTHER" id="PTHR48090">
    <property type="entry name" value="UNDECAPRENYL-PHOSPHATE 4-DEOXY-4-FORMAMIDO-L-ARABINOSE TRANSFERASE-RELATED"/>
    <property type="match status" value="1"/>
</dbReference>
<dbReference type="Pfam" id="PF00535">
    <property type="entry name" value="Glycos_transf_2"/>
    <property type="match status" value="1"/>
</dbReference>
<keyword evidence="5 7" id="KW-1133">Transmembrane helix</keyword>
<dbReference type="CDD" id="cd04187">
    <property type="entry name" value="DPM1_like_bac"/>
    <property type="match status" value="1"/>
</dbReference>
<keyword evidence="4 7" id="KW-0812">Transmembrane</keyword>
<evidence type="ECO:0000259" key="8">
    <source>
        <dbReference type="Pfam" id="PF00535"/>
    </source>
</evidence>
<evidence type="ECO:0000256" key="7">
    <source>
        <dbReference type="SAM" id="Phobius"/>
    </source>
</evidence>
<feature type="transmembrane region" description="Helical" evidence="7">
    <location>
        <begin position="227"/>
        <end position="250"/>
    </location>
</feature>
<keyword evidence="10" id="KW-1185">Reference proteome</keyword>
<evidence type="ECO:0000313" key="10">
    <source>
        <dbReference type="Proteomes" id="UP001628193"/>
    </source>
</evidence>
<dbReference type="InterPro" id="IPR050256">
    <property type="entry name" value="Glycosyltransferase_2"/>
</dbReference>
<dbReference type="PANTHER" id="PTHR48090:SF1">
    <property type="entry name" value="PROPHAGE BACTOPRENOL GLUCOSYL TRANSFERASE HOMOLOG"/>
    <property type="match status" value="1"/>
</dbReference>
<organism evidence="9 10">
    <name type="scientific">Candidatus Magnetaquiglobus chichijimensis</name>
    <dbReference type="NCBI Taxonomy" id="3141448"/>
    <lineage>
        <taxon>Bacteria</taxon>
        <taxon>Pseudomonadati</taxon>
        <taxon>Pseudomonadota</taxon>
        <taxon>Magnetococcia</taxon>
        <taxon>Magnetococcales</taxon>
        <taxon>Candidatus Magnetaquicoccaceae</taxon>
        <taxon>Candidatus Magnetaquiglobus</taxon>
    </lineage>
</organism>
<protein>
    <submittedName>
        <fullName evidence="9">Glycosyltransferase</fullName>
        <ecNumber evidence="9">2.4.-.-</ecNumber>
    </submittedName>
</protein>
<dbReference type="EMBL" id="BAAFGK010000004">
    <property type="protein sequence ID" value="GAB0057654.1"/>
    <property type="molecule type" value="Genomic_DNA"/>
</dbReference>
<feature type="domain" description="Glycosyltransferase 2-like" evidence="8">
    <location>
        <begin position="5"/>
        <end position="165"/>
    </location>
</feature>
<evidence type="ECO:0000313" key="9">
    <source>
        <dbReference type="EMBL" id="GAB0057654.1"/>
    </source>
</evidence>
<dbReference type="RefSeq" id="WP_420905346.1">
    <property type="nucleotide sequence ID" value="NZ_BAAFGK010000004.1"/>
</dbReference>
<accession>A0ABQ0C9T8</accession>
<evidence type="ECO:0000256" key="3">
    <source>
        <dbReference type="ARBA" id="ARBA00022679"/>
    </source>
</evidence>
<comment type="subcellular location">
    <subcellularLocation>
        <location evidence="1">Membrane</location>
        <topology evidence="1">Multi-pass membrane protein</topology>
    </subcellularLocation>
</comment>
<name>A0ABQ0C9T8_9PROT</name>
<reference evidence="9 10" key="1">
    <citation type="submission" date="2024-09" db="EMBL/GenBank/DDBJ databases">
        <title>Draft genome sequence of Candidatus Magnetaquicoccaceae bacterium FCR-1.</title>
        <authorList>
            <person name="Shimoshige H."/>
            <person name="Shimamura S."/>
            <person name="Taoka A."/>
            <person name="Kobayashi H."/>
            <person name="Maekawa T."/>
        </authorList>
    </citation>
    <scope>NUCLEOTIDE SEQUENCE [LARGE SCALE GENOMIC DNA]</scope>
    <source>
        <strain evidence="9 10">FCR-1</strain>
    </source>
</reference>
<feature type="transmembrane region" description="Helical" evidence="7">
    <location>
        <begin position="262"/>
        <end position="287"/>
    </location>
</feature>
<dbReference type="InterPro" id="IPR029044">
    <property type="entry name" value="Nucleotide-diphossugar_trans"/>
</dbReference>
<proteinExistence type="predicted"/>
<dbReference type="Gene3D" id="3.90.550.10">
    <property type="entry name" value="Spore Coat Polysaccharide Biosynthesis Protein SpsA, Chain A"/>
    <property type="match status" value="1"/>
</dbReference>
<dbReference type="SUPFAM" id="SSF53448">
    <property type="entry name" value="Nucleotide-diphospho-sugar transferases"/>
    <property type="match status" value="1"/>
</dbReference>
<keyword evidence="3 9" id="KW-0808">Transferase</keyword>
<evidence type="ECO:0000256" key="4">
    <source>
        <dbReference type="ARBA" id="ARBA00022692"/>
    </source>
</evidence>
<dbReference type="EC" id="2.4.-.-" evidence="9"/>
<keyword evidence="2 9" id="KW-0328">Glycosyltransferase</keyword>
<dbReference type="InterPro" id="IPR001173">
    <property type="entry name" value="Glyco_trans_2-like"/>
</dbReference>
<keyword evidence="6 7" id="KW-0472">Membrane</keyword>
<gene>
    <name evidence="9" type="ORF">SIID45300_01986</name>
</gene>
<sequence>MAFISVVIPIFREEAILEEMVARLNAVLEPISPDHEILFVLDGGKDRSWEILARLAARDARIKAIEFSRNFGQHLAISAGLDACDGDWVVVMDGDLQDRPEVIPDLVQKALEGYDVVFVARRQRKESGLYLALVRMFHWLFQKLSGTHTDPDIGNFSIISRQVVENYRGLREELRFYGGIVHWLGFRHATLPAEQGERFAGISGYRGWYKRVRLATHIILAHSERPLYLSAAIGLIMASGSFLIGLYFLLRALLGDIDVPGWASLMVALFFNTGLILGVLGIIGIYVGKIFGAVKQRPLYIVARRLGLPPDDPNHPRRAPR</sequence>
<comment type="caution">
    <text evidence="9">The sequence shown here is derived from an EMBL/GenBank/DDBJ whole genome shotgun (WGS) entry which is preliminary data.</text>
</comment>
<evidence type="ECO:0000256" key="1">
    <source>
        <dbReference type="ARBA" id="ARBA00004141"/>
    </source>
</evidence>